<feature type="domain" description="Oxidoreductase DRL-like catalytic" evidence="2">
    <location>
        <begin position="159"/>
        <end position="346"/>
    </location>
</feature>
<dbReference type="STRING" id="1081102.A0A167N7F3"/>
<evidence type="ECO:0000259" key="1">
    <source>
        <dbReference type="Pfam" id="PF03447"/>
    </source>
</evidence>
<dbReference type="Pfam" id="PF03447">
    <property type="entry name" value="NAD_binding_3"/>
    <property type="match status" value="1"/>
</dbReference>
<dbReference type="EMBL" id="AZHD01000020">
    <property type="protein sequence ID" value="OAA55217.1"/>
    <property type="molecule type" value="Genomic_DNA"/>
</dbReference>
<evidence type="ECO:0000259" key="2">
    <source>
        <dbReference type="Pfam" id="PF21135"/>
    </source>
</evidence>
<reference evidence="3 4" key="1">
    <citation type="journal article" date="2016" name="Genome Biol. Evol.">
        <title>Divergent and convergent evolution of fungal pathogenicity.</title>
        <authorList>
            <person name="Shang Y."/>
            <person name="Xiao G."/>
            <person name="Zheng P."/>
            <person name="Cen K."/>
            <person name="Zhan S."/>
            <person name="Wang C."/>
        </authorList>
    </citation>
    <scope>NUCLEOTIDE SEQUENCE [LARGE SCALE GENOMIC DNA]</scope>
    <source>
        <strain evidence="3 4">RCEF 264</strain>
    </source>
</reference>
<dbReference type="PANTHER" id="PTHR37850:SF3">
    <property type="entry name" value="BLR7815 PROTEIN"/>
    <property type="match status" value="1"/>
</dbReference>
<proteinExistence type="predicted"/>
<dbReference type="GO" id="GO:0016491">
    <property type="term" value="F:oxidoreductase activity"/>
    <property type="evidence" value="ECO:0007669"/>
    <property type="project" value="InterPro"/>
</dbReference>
<dbReference type="AlphaFoldDB" id="A0A167N7F3"/>
<dbReference type="SUPFAM" id="SSF51735">
    <property type="entry name" value="NAD(P)-binding Rossmann-fold domains"/>
    <property type="match status" value="1"/>
</dbReference>
<dbReference type="OrthoDB" id="3447202at2759"/>
<dbReference type="Proteomes" id="UP000076874">
    <property type="component" value="Unassembled WGS sequence"/>
</dbReference>
<comment type="caution">
    <text evidence="3">The sequence shown here is derived from an EMBL/GenBank/DDBJ whole genome shotgun (WGS) entry which is preliminary data.</text>
</comment>
<protein>
    <submittedName>
        <fullName evidence="3">SAF domain-containing protein</fullName>
    </submittedName>
</protein>
<sequence length="485" mass="52396">MSSISEKLAEREASGRPIQVGVIGAGKFGTMFICQSHITTGMRLAGVAELKPKVAYAAFKRAGYPESKTDTTGTLSLTEGIKAGKTVVTTDSAALIAHPEIDVILEVTGSPAAGVRHALLCCEHKKHIVMVNVEADALAGPLLARKAKEAGIIYSMAYGDQPSLISELVDWARMCGFKIVCAGKGNKFLPQYNYSTPETVWDHWGFTKEQIASDNFNSQIYNSFLDGTKSALEMAAVANGCGLECPTNGLSFTPCGYHDLAKILKPISKGGRGEKYGTVDVVSSLETDGRDVYNHARFGVFVVIEDRNQAHDEYQKNSFAQYGLETDDSGRFATQYKPFHLIGLEVGVSVANIMCRGEATGQTKTFAGDVVACAKRDLKAGEFLDGEGGYTVVGKLMPAEKSLELEGLPIGLAHSLKLKRDVKKDKNLSWADVEYSEKSQVVAVRREMEEIFRKEFTARSLKKTNGVIANGTTNGTTNGVTDHAH</sequence>
<name>A0A167N7F3_9HYPO</name>
<dbReference type="Gene3D" id="3.40.50.720">
    <property type="entry name" value="NAD(P)-binding Rossmann-like Domain"/>
    <property type="match status" value="1"/>
</dbReference>
<dbReference type="GO" id="GO:0050661">
    <property type="term" value="F:NADP binding"/>
    <property type="evidence" value="ECO:0007669"/>
    <property type="project" value="InterPro"/>
</dbReference>
<gene>
    <name evidence="3" type="ORF">SPI_08312</name>
</gene>
<dbReference type="Pfam" id="PF21135">
    <property type="entry name" value="DRL_cat"/>
    <property type="match status" value="1"/>
</dbReference>
<evidence type="ECO:0000313" key="4">
    <source>
        <dbReference type="Proteomes" id="UP000076874"/>
    </source>
</evidence>
<dbReference type="PANTHER" id="PTHR37850">
    <property type="entry name" value="STRU PROTEIN"/>
    <property type="match status" value="1"/>
</dbReference>
<dbReference type="InterPro" id="IPR048423">
    <property type="entry name" value="DRL_cat"/>
</dbReference>
<dbReference type="InterPro" id="IPR036291">
    <property type="entry name" value="NAD(P)-bd_dom_sf"/>
</dbReference>
<evidence type="ECO:0000313" key="3">
    <source>
        <dbReference type="EMBL" id="OAA55217.1"/>
    </source>
</evidence>
<keyword evidence="4" id="KW-1185">Reference proteome</keyword>
<accession>A0A167N7F3</accession>
<dbReference type="InterPro" id="IPR005106">
    <property type="entry name" value="Asp/hSer_DH_NAD-bd"/>
</dbReference>
<dbReference type="CDD" id="cd11616">
    <property type="entry name" value="SAF_DH_OX_like"/>
    <property type="match status" value="1"/>
</dbReference>
<feature type="domain" description="Aspartate/homoserine dehydrogenase NAD-binding" evidence="1">
    <location>
        <begin position="81"/>
        <end position="151"/>
    </location>
</feature>
<organism evidence="3 4">
    <name type="scientific">Niveomyces insectorum RCEF 264</name>
    <dbReference type="NCBI Taxonomy" id="1081102"/>
    <lineage>
        <taxon>Eukaryota</taxon>
        <taxon>Fungi</taxon>
        <taxon>Dikarya</taxon>
        <taxon>Ascomycota</taxon>
        <taxon>Pezizomycotina</taxon>
        <taxon>Sordariomycetes</taxon>
        <taxon>Hypocreomycetidae</taxon>
        <taxon>Hypocreales</taxon>
        <taxon>Cordycipitaceae</taxon>
        <taxon>Niveomyces</taxon>
    </lineage>
</organism>